<dbReference type="AlphaFoldDB" id="A0A8X6VNX1"/>
<keyword evidence="3" id="KW-1185">Reference proteome</keyword>
<dbReference type="Pfam" id="PF03184">
    <property type="entry name" value="DDE_1"/>
    <property type="match status" value="1"/>
</dbReference>
<dbReference type="PANTHER" id="PTHR19303">
    <property type="entry name" value="TRANSPOSON"/>
    <property type="match status" value="1"/>
</dbReference>
<accession>A0A8X6VNX1</accession>
<evidence type="ECO:0000313" key="2">
    <source>
        <dbReference type="EMBL" id="GFY13850.1"/>
    </source>
</evidence>
<gene>
    <name evidence="2" type="primary">TIGD6</name>
    <name evidence="2" type="ORF">TNCV_986221</name>
</gene>
<dbReference type="GO" id="GO:0003677">
    <property type="term" value="F:DNA binding"/>
    <property type="evidence" value="ECO:0007669"/>
    <property type="project" value="TreeGrafter"/>
</dbReference>
<organism evidence="2 3">
    <name type="scientific">Trichonephila clavipes</name>
    <name type="common">Golden silk orbweaver</name>
    <name type="synonym">Nephila clavipes</name>
    <dbReference type="NCBI Taxonomy" id="2585209"/>
    <lineage>
        <taxon>Eukaryota</taxon>
        <taxon>Metazoa</taxon>
        <taxon>Ecdysozoa</taxon>
        <taxon>Arthropoda</taxon>
        <taxon>Chelicerata</taxon>
        <taxon>Arachnida</taxon>
        <taxon>Araneae</taxon>
        <taxon>Araneomorphae</taxon>
        <taxon>Entelegynae</taxon>
        <taxon>Araneoidea</taxon>
        <taxon>Nephilidae</taxon>
        <taxon>Trichonephila</taxon>
    </lineage>
</organism>
<sequence length="259" mass="29411">MCRKSSNVDINVCSKWQNSLSDLIKEYDPRDIFNTDETGLFFQVLPEKTFTFKKETCHGGKHSKERLTILLAVNMDGSEKITPLVIGKSAKSRCFKGINSFSTKYRSNKNAWMTTELFNECCFKKSGFPSPNLVVVDNTLPEFNAELSLWEALPEQDLTFDDYVLVDTDIAVWGALSDAEIVTLDYNNTESDEDETEELTPVTLSEAKVSLNKLRNFFLQNHVDADILQASFVLEKSIDKVGLNALKQKKITDFFDQKD</sequence>
<dbReference type="GO" id="GO:0005634">
    <property type="term" value="C:nucleus"/>
    <property type="evidence" value="ECO:0007669"/>
    <property type="project" value="TreeGrafter"/>
</dbReference>
<evidence type="ECO:0000313" key="3">
    <source>
        <dbReference type="Proteomes" id="UP000887159"/>
    </source>
</evidence>
<reference evidence="2" key="1">
    <citation type="submission" date="2020-08" db="EMBL/GenBank/DDBJ databases">
        <title>Multicomponent nature underlies the extraordinary mechanical properties of spider dragline silk.</title>
        <authorList>
            <person name="Kono N."/>
            <person name="Nakamura H."/>
            <person name="Mori M."/>
            <person name="Yoshida Y."/>
            <person name="Ohtoshi R."/>
            <person name="Malay A.D."/>
            <person name="Moran D.A.P."/>
            <person name="Tomita M."/>
            <person name="Numata K."/>
            <person name="Arakawa K."/>
        </authorList>
    </citation>
    <scope>NUCLEOTIDE SEQUENCE</scope>
</reference>
<comment type="caution">
    <text evidence="2">The sequence shown here is derived from an EMBL/GenBank/DDBJ whole genome shotgun (WGS) entry which is preliminary data.</text>
</comment>
<dbReference type="PANTHER" id="PTHR19303:SF73">
    <property type="entry name" value="PROTEIN PDC2"/>
    <property type="match status" value="1"/>
</dbReference>
<dbReference type="Proteomes" id="UP000887159">
    <property type="component" value="Unassembled WGS sequence"/>
</dbReference>
<dbReference type="InterPro" id="IPR050863">
    <property type="entry name" value="CenT-Element_Derived"/>
</dbReference>
<feature type="domain" description="DDE-1" evidence="1">
    <location>
        <begin position="64"/>
        <end position="120"/>
    </location>
</feature>
<protein>
    <submittedName>
        <fullName evidence="2">Tigger transposable element-derived protein 6</fullName>
    </submittedName>
</protein>
<evidence type="ECO:0000259" key="1">
    <source>
        <dbReference type="Pfam" id="PF03184"/>
    </source>
</evidence>
<proteinExistence type="predicted"/>
<dbReference type="InterPro" id="IPR004875">
    <property type="entry name" value="DDE_SF_endonuclease_dom"/>
</dbReference>
<dbReference type="EMBL" id="BMAU01021324">
    <property type="protein sequence ID" value="GFY13850.1"/>
    <property type="molecule type" value="Genomic_DNA"/>
</dbReference>
<name>A0A8X6VNX1_TRICX</name>